<dbReference type="InterPro" id="IPR051687">
    <property type="entry name" value="Peroxisomal_Beta-Oxidation"/>
</dbReference>
<keyword evidence="2 5" id="KW-0560">Oxidoreductase</keyword>
<evidence type="ECO:0000256" key="1">
    <source>
        <dbReference type="ARBA" id="ARBA00006484"/>
    </source>
</evidence>
<dbReference type="PROSITE" id="PS00061">
    <property type="entry name" value="ADH_SHORT"/>
    <property type="match status" value="1"/>
</dbReference>
<dbReference type="EMBL" id="CT573213">
    <property type="protein sequence ID" value="CAJ61153.1"/>
    <property type="molecule type" value="Genomic_DNA"/>
</dbReference>
<evidence type="ECO:0000313" key="6">
    <source>
        <dbReference type="Proteomes" id="UP000000657"/>
    </source>
</evidence>
<evidence type="ECO:0000259" key="4">
    <source>
        <dbReference type="SMART" id="SM00822"/>
    </source>
</evidence>
<reference evidence="5 6" key="1">
    <citation type="journal article" date="2007" name="Genome Res.">
        <title>Genome characteristics of facultatively symbiotic Frankia sp. strains reflect host range and host plant biogeography.</title>
        <authorList>
            <person name="Normand P."/>
            <person name="Lapierre P."/>
            <person name="Tisa L.S."/>
            <person name="Gogarten J.P."/>
            <person name="Alloisio N."/>
            <person name="Bagnarol E."/>
            <person name="Bassi C.A."/>
            <person name="Berry A.M."/>
            <person name="Bickhart D.M."/>
            <person name="Choisne N."/>
            <person name="Couloux A."/>
            <person name="Cournoyer B."/>
            <person name="Cruveiller S."/>
            <person name="Daubin V."/>
            <person name="Demange N."/>
            <person name="Francino M.P."/>
            <person name="Goltsman E."/>
            <person name="Huang Y."/>
            <person name="Kopp O.R."/>
            <person name="Labarre L."/>
            <person name="Lapidus A."/>
            <person name="Lavire C."/>
            <person name="Marechal J."/>
            <person name="Martinez M."/>
            <person name="Mastronunzio J.E."/>
            <person name="Mullin B.C."/>
            <person name="Niemann J."/>
            <person name="Pujic P."/>
            <person name="Rawnsley T."/>
            <person name="Rouy Z."/>
            <person name="Schenowitz C."/>
            <person name="Sellstedt A."/>
            <person name="Tavares F."/>
            <person name="Tomkins J.P."/>
            <person name="Vallenet D."/>
            <person name="Valverde C."/>
            <person name="Wall L.G."/>
            <person name="Wang Y."/>
            <person name="Medigue C."/>
            <person name="Benson D.R."/>
        </authorList>
    </citation>
    <scope>NUCLEOTIDE SEQUENCE [LARGE SCALE GENOMIC DNA]</scope>
    <source>
        <strain evidence="6">DSM 45986 / CECT 9034 / ACN14a</strain>
    </source>
</reference>
<comment type="similarity">
    <text evidence="1 3">Belongs to the short-chain dehydrogenases/reductases (SDR) family.</text>
</comment>
<dbReference type="RefSeq" id="WP_011603662.1">
    <property type="nucleotide sequence ID" value="NC_008278.1"/>
</dbReference>
<dbReference type="EC" id="1.1.1.-" evidence="5"/>
<name>Q0RMU4_FRAAA</name>
<protein>
    <submittedName>
        <fullName evidence="5">Short-chain dehydrogenase putative signal peptide</fullName>
        <ecNumber evidence="5">1.1.1.-</ecNumber>
    </submittedName>
</protein>
<dbReference type="PRINTS" id="PR00080">
    <property type="entry name" value="SDRFAMILY"/>
</dbReference>
<dbReference type="Gene3D" id="3.40.50.720">
    <property type="entry name" value="NAD(P)-binding Rossmann-like Domain"/>
    <property type="match status" value="1"/>
</dbReference>
<evidence type="ECO:0000256" key="2">
    <source>
        <dbReference type="ARBA" id="ARBA00023002"/>
    </source>
</evidence>
<dbReference type="PANTHER" id="PTHR45024">
    <property type="entry name" value="DEHYDROGENASES, SHORT CHAIN"/>
    <property type="match status" value="1"/>
</dbReference>
<sequence>MRFDGRVAVITGAGAGLGRQHALLLAARGAAVVVNDPAPPADGVGVAPAAAVVNEIVAAGGTAVADVSSVATPEGGQAIVDAALAAFGGLDIVVNNAGIVRDKTFPKMTPDLMDPVLDVHLRGAFFVTRPAYLHMRDRGYGRIVSTSSAAGLFGNFGQTNYGAAKMALVGLTRVLALEGARHGVKANVLAPIAATTMSAGLLDEDWERRLDPALVSPVVAFLSHESCPTSGEIFSAAAGRVARIFIAESPGFYSPELSLEDVRDRWDVICSETGYGVPMSAEQERDLLSAAFRRAEAGSASAAAAF</sequence>
<organism evidence="5 6">
    <name type="scientific">Frankia alni (strain DSM 45986 / CECT 9034 / ACN14a)</name>
    <dbReference type="NCBI Taxonomy" id="326424"/>
    <lineage>
        <taxon>Bacteria</taxon>
        <taxon>Bacillati</taxon>
        <taxon>Actinomycetota</taxon>
        <taxon>Actinomycetes</taxon>
        <taxon>Frankiales</taxon>
        <taxon>Frankiaceae</taxon>
        <taxon>Frankia</taxon>
    </lineage>
</organism>
<dbReference type="SMART" id="SM00822">
    <property type="entry name" value="PKS_KR"/>
    <property type="match status" value="1"/>
</dbReference>
<dbReference type="PANTHER" id="PTHR45024:SF2">
    <property type="entry name" value="SCP2 DOMAIN-CONTAINING PROTEIN"/>
    <property type="match status" value="1"/>
</dbReference>
<evidence type="ECO:0000256" key="3">
    <source>
        <dbReference type="RuleBase" id="RU000363"/>
    </source>
</evidence>
<evidence type="ECO:0000313" key="5">
    <source>
        <dbReference type="EMBL" id="CAJ61153.1"/>
    </source>
</evidence>
<proteinExistence type="inferred from homology"/>
<dbReference type="eggNOG" id="COG1028">
    <property type="taxonomic scope" value="Bacteria"/>
</dbReference>
<dbReference type="AlphaFoldDB" id="Q0RMU4"/>
<dbReference type="GO" id="GO:0016491">
    <property type="term" value="F:oxidoreductase activity"/>
    <property type="evidence" value="ECO:0007669"/>
    <property type="project" value="UniProtKB-KW"/>
</dbReference>
<dbReference type="HOGENOM" id="CLU_010194_14_0_11"/>
<dbReference type="STRING" id="326424.FRAAL2506"/>
<dbReference type="Pfam" id="PF00106">
    <property type="entry name" value="adh_short"/>
    <property type="match status" value="1"/>
</dbReference>
<dbReference type="InterPro" id="IPR036291">
    <property type="entry name" value="NAD(P)-bd_dom_sf"/>
</dbReference>
<dbReference type="InterPro" id="IPR002347">
    <property type="entry name" value="SDR_fam"/>
</dbReference>
<dbReference type="InterPro" id="IPR020904">
    <property type="entry name" value="Sc_DH/Rdtase_CS"/>
</dbReference>
<gene>
    <name evidence="5" type="ordered locus">FRAAL2506</name>
</gene>
<keyword evidence="6" id="KW-1185">Reference proteome</keyword>
<dbReference type="PRINTS" id="PR00081">
    <property type="entry name" value="GDHRDH"/>
</dbReference>
<dbReference type="KEGG" id="fal:FRAAL2506"/>
<accession>Q0RMU4</accession>
<dbReference type="SUPFAM" id="SSF51735">
    <property type="entry name" value="NAD(P)-binding Rossmann-fold domains"/>
    <property type="match status" value="1"/>
</dbReference>
<feature type="domain" description="Ketoreductase" evidence="4">
    <location>
        <begin position="6"/>
        <end position="195"/>
    </location>
</feature>
<dbReference type="Proteomes" id="UP000000657">
    <property type="component" value="Chromosome"/>
</dbReference>
<dbReference type="InterPro" id="IPR057326">
    <property type="entry name" value="KR_dom"/>
</dbReference>